<dbReference type="AlphaFoldDB" id="A0A7C4QT39"/>
<protein>
    <submittedName>
        <fullName evidence="1">Uncharacterized protein</fullName>
    </submittedName>
</protein>
<name>A0A7C4QT39_9PLAN</name>
<dbReference type="EMBL" id="DSVQ01000018">
    <property type="protein sequence ID" value="HGT40726.1"/>
    <property type="molecule type" value="Genomic_DNA"/>
</dbReference>
<reference evidence="1" key="1">
    <citation type="journal article" date="2020" name="mSystems">
        <title>Genome- and Community-Level Interaction Insights into Carbon Utilization and Element Cycling Functions of Hydrothermarchaeota in Hydrothermal Sediment.</title>
        <authorList>
            <person name="Zhou Z."/>
            <person name="Liu Y."/>
            <person name="Xu W."/>
            <person name="Pan J."/>
            <person name="Luo Z.H."/>
            <person name="Li M."/>
        </authorList>
    </citation>
    <scope>NUCLEOTIDE SEQUENCE [LARGE SCALE GENOMIC DNA]</scope>
    <source>
        <strain evidence="1">SpSt-508</strain>
    </source>
</reference>
<organism evidence="1">
    <name type="scientific">Schlesneria paludicola</name>
    <dbReference type="NCBI Taxonomy" id="360056"/>
    <lineage>
        <taxon>Bacteria</taxon>
        <taxon>Pseudomonadati</taxon>
        <taxon>Planctomycetota</taxon>
        <taxon>Planctomycetia</taxon>
        <taxon>Planctomycetales</taxon>
        <taxon>Planctomycetaceae</taxon>
        <taxon>Schlesneria</taxon>
    </lineage>
</organism>
<sequence>MAASVRAALGDRLFPRLIDARALRELKELHPLPSQPLGETGLHVVCAIDGERQIAYFTQRHLRALGGDFSPVLARAPRGDRVVCNRPWKVAAQGISAV</sequence>
<accession>A0A7C4QT39</accession>
<evidence type="ECO:0000313" key="1">
    <source>
        <dbReference type="EMBL" id="HGT40726.1"/>
    </source>
</evidence>
<proteinExistence type="predicted"/>
<gene>
    <name evidence="1" type="ORF">ENS64_15895</name>
</gene>
<comment type="caution">
    <text evidence="1">The sequence shown here is derived from an EMBL/GenBank/DDBJ whole genome shotgun (WGS) entry which is preliminary data.</text>
</comment>